<accession>A0A5C3QLV3</accession>
<evidence type="ECO:0000313" key="2">
    <source>
        <dbReference type="Proteomes" id="UP000305067"/>
    </source>
</evidence>
<gene>
    <name evidence="1" type="ORF">BDV98DRAFT_595032</name>
</gene>
<evidence type="ECO:0000313" key="1">
    <source>
        <dbReference type="EMBL" id="TFK99353.1"/>
    </source>
</evidence>
<dbReference type="AlphaFoldDB" id="A0A5C3QLV3"/>
<reference evidence="1 2" key="1">
    <citation type="journal article" date="2019" name="Nat. Ecol. Evol.">
        <title>Megaphylogeny resolves global patterns of mushroom evolution.</title>
        <authorList>
            <person name="Varga T."/>
            <person name="Krizsan K."/>
            <person name="Foldi C."/>
            <person name="Dima B."/>
            <person name="Sanchez-Garcia M."/>
            <person name="Sanchez-Ramirez S."/>
            <person name="Szollosi G.J."/>
            <person name="Szarkandi J.G."/>
            <person name="Papp V."/>
            <person name="Albert L."/>
            <person name="Andreopoulos W."/>
            <person name="Angelini C."/>
            <person name="Antonin V."/>
            <person name="Barry K.W."/>
            <person name="Bougher N.L."/>
            <person name="Buchanan P."/>
            <person name="Buyck B."/>
            <person name="Bense V."/>
            <person name="Catcheside P."/>
            <person name="Chovatia M."/>
            <person name="Cooper J."/>
            <person name="Damon W."/>
            <person name="Desjardin D."/>
            <person name="Finy P."/>
            <person name="Geml J."/>
            <person name="Haridas S."/>
            <person name="Hughes K."/>
            <person name="Justo A."/>
            <person name="Karasinski D."/>
            <person name="Kautmanova I."/>
            <person name="Kiss B."/>
            <person name="Kocsube S."/>
            <person name="Kotiranta H."/>
            <person name="LaButti K.M."/>
            <person name="Lechner B.E."/>
            <person name="Liimatainen K."/>
            <person name="Lipzen A."/>
            <person name="Lukacs Z."/>
            <person name="Mihaltcheva S."/>
            <person name="Morgado L.N."/>
            <person name="Niskanen T."/>
            <person name="Noordeloos M.E."/>
            <person name="Ohm R.A."/>
            <person name="Ortiz-Santana B."/>
            <person name="Ovrebo C."/>
            <person name="Racz N."/>
            <person name="Riley R."/>
            <person name="Savchenko A."/>
            <person name="Shiryaev A."/>
            <person name="Soop K."/>
            <person name="Spirin V."/>
            <person name="Szebenyi C."/>
            <person name="Tomsovsky M."/>
            <person name="Tulloss R.E."/>
            <person name="Uehling J."/>
            <person name="Grigoriev I.V."/>
            <person name="Vagvolgyi C."/>
            <person name="Papp T."/>
            <person name="Martin F.M."/>
            <person name="Miettinen O."/>
            <person name="Hibbett D.S."/>
            <person name="Nagy L.G."/>
        </authorList>
    </citation>
    <scope>NUCLEOTIDE SEQUENCE [LARGE SCALE GENOMIC DNA]</scope>
    <source>
        <strain evidence="1 2">CBS 309.79</strain>
    </source>
</reference>
<dbReference type="OrthoDB" id="2987990at2759"/>
<name>A0A5C3QLV3_9AGAR</name>
<keyword evidence="2" id="KW-1185">Reference proteome</keyword>
<dbReference type="EMBL" id="ML178834">
    <property type="protein sequence ID" value="TFK99353.1"/>
    <property type="molecule type" value="Genomic_DNA"/>
</dbReference>
<organism evidence="1 2">
    <name type="scientific">Pterulicium gracile</name>
    <dbReference type="NCBI Taxonomy" id="1884261"/>
    <lineage>
        <taxon>Eukaryota</taxon>
        <taxon>Fungi</taxon>
        <taxon>Dikarya</taxon>
        <taxon>Basidiomycota</taxon>
        <taxon>Agaricomycotina</taxon>
        <taxon>Agaricomycetes</taxon>
        <taxon>Agaricomycetidae</taxon>
        <taxon>Agaricales</taxon>
        <taxon>Pleurotineae</taxon>
        <taxon>Pterulaceae</taxon>
        <taxon>Pterulicium</taxon>
    </lineage>
</organism>
<dbReference type="Proteomes" id="UP000305067">
    <property type="component" value="Unassembled WGS sequence"/>
</dbReference>
<protein>
    <submittedName>
        <fullName evidence="1">Uncharacterized protein</fullName>
    </submittedName>
</protein>
<proteinExistence type="predicted"/>
<sequence>MSSLVSQVIVHSACGVLRLLQLISNGIRSPKYGQKFQRMFSEWKYGRRDPVSSLPPEPLKAEAIQWLYETSSNTTVHSIIAQSIAGMPMSPYLPTRRKLLPSPIWHMAVLCGESLGAFRSRVNAGQADNHEPPRIERFLRGHAKHGYAFSGRSTTTK</sequence>